<organism evidence="12 13">
    <name type="scientific">Candidatus Sungbacteria bacterium RIFCSPHIGHO2_02_FULL_49_12</name>
    <dbReference type="NCBI Taxonomy" id="1802271"/>
    <lineage>
        <taxon>Bacteria</taxon>
        <taxon>Candidatus Sungiibacteriota</taxon>
    </lineage>
</organism>
<dbReference type="Pfam" id="PF01556">
    <property type="entry name" value="DnaJ_C"/>
    <property type="match status" value="1"/>
</dbReference>
<reference evidence="12 13" key="1">
    <citation type="journal article" date="2016" name="Nat. Commun.">
        <title>Thousands of microbial genomes shed light on interconnected biogeochemical processes in an aquifer system.</title>
        <authorList>
            <person name="Anantharaman K."/>
            <person name="Brown C.T."/>
            <person name="Hug L.A."/>
            <person name="Sharon I."/>
            <person name="Castelle C.J."/>
            <person name="Probst A.J."/>
            <person name="Thomas B.C."/>
            <person name="Singh A."/>
            <person name="Wilkins M.J."/>
            <person name="Karaoz U."/>
            <person name="Brodie E.L."/>
            <person name="Williams K.H."/>
            <person name="Hubbard S.S."/>
            <person name="Banfield J.F."/>
        </authorList>
    </citation>
    <scope>NUCLEOTIDE SEQUENCE [LARGE SCALE GENOMIC DNA]</scope>
</reference>
<dbReference type="Gene3D" id="2.10.230.10">
    <property type="entry name" value="Heat shock protein DnaJ, cysteine-rich domain"/>
    <property type="match status" value="1"/>
</dbReference>
<keyword evidence="5 8" id="KW-0143">Chaperone</keyword>
<dbReference type="STRING" id="1802271.A3C11_02460"/>
<accession>A0A1G2KRH2</accession>
<dbReference type="GO" id="GO:0005524">
    <property type="term" value="F:ATP binding"/>
    <property type="evidence" value="ECO:0007669"/>
    <property type="project" value="InterPro"/>
</dbReference>
<keyword evidence="2 8" id="KW-0677">Repeat</keyword>
<feature type="binding site" evidence="8">
    <location>
        <position position="180"/>
    </location>
    <ligand>
        <name>Zn(2+)</name>
        <dbReference type="ChEBI" id="CHEBI:29105"/>
        <label>2</label>
    </ligand>
</feature>
<proteinExistence type="inferred from homology"/>
<feature type="binding site" evidence="8">
    <location>
        <position position="163"/>
    </location>
    <ligand>
        <name>Zn(2+)</name>
        <dbReference type="ChEBI" id="CHEBI:29105"/>
        <label>1</label>
    </ligand>
</feature>
<dbReference type="CDD" id="cd10719">
    <property type="entry name" value="DnaJ_zf"/>
    <property type="match status" value="1"/>
</dbReference>
<evidence type="ECO:0000256" key="6">
    <source>
        <dbReference type="ARBA" id="ARBA00061004"/>
    </source>
</evidence>
<dbReference type="SUPFAM" id="SSF49493">
    <property type="entry name" value="HSP40/DnaJ peptide-binding domain"/>
    <property type="match status" value="2"/>
</dbReference>
<dbReference type="GO" id="GO:0006260">
    <property type="term" value="P:DNA replication"/>
    <property type="evidence" value="ECO:0007669"/>
    <property type="project" value="UniProtKB-KW"/>
</dbReference>
<evidence type="ECO:0000256" key="2">
    <source>
        <dbReference type="ARBA" id="ARBA00022737"/>
    </source>
</evidence>
<dbReference type="HAMAP" id="MF_01152">
    <property type="entry name" value="DnaJ"/>
    <property type="match status" value="1"/>
</dbReference>
<dbReference type="CDD" id="cd10747">
    <property type="entry name" value="DnaJ_C"/>
    <property type="match status" value="1"/>
</dbReference>
<dbReference type="GO" id="GO:0031072">
    <property type="term" value="F:heat shock protein binding"/>
    <property type="evidence" value="ECO:0007669"/>
    <property type="project" value="InterPro"/>
</dbReference>
<dbReference type="SMART" id="SM00271">
    <property type="entry name" value="DnaJ"/>
    <property type="match status" value="1"/>
</dbReference>
<feature type="binding site" evidence="8">
    <location>
        <position position="220"/>
    </location>
    <ligand>
        <name>Zn(2+)</name>
        <dbReference type="ChEBI" id="CHEBI:29105"/>
        <label>1</label>
    </ligand>
</feature>
<dbReference type="Proteomes" id="UP000177362">
    <property type="component" value="Unassembled WGS sequence"/>
</dbReference>
<feature type="binding site" evidence="8">
    <location>
        <position position="203"/>
    </location>
    <ligand>
        <name>Zn(2+)</name>
        <dbReference type="ChEBI" id="CHEBI:29105"/>
        <label>2</label>
    </ligand>
</feature>
<dbReference type="GO" id="GO:0042026">
    <property type="term" value="P:protein refolding"/>
    <property type="evidence" value="ECO:0007669"/>
    <property type="project" value="TreeGrafter"/>
</dbReference>
<dbReference type="GO" id="GO:0008270">
    <property type="term" value="F:zinc ion binding"/>
    <property type="evidence" value="ECO:0007669"/>
    <property type="project" value="UniProtKB-UniRule"/>
</dbReference>
<dbReference type="AlphaFoldDB" id="A0A1G2KRH2"/>
<comment type="domain">
    <text evidence="8">The J domain is necessary and sufficient to stimulate DnaK ATPase activity. Zinc center 1 plays an important role in the autonomous, DnaK-independent chaperone activity of DnaJ. Zinc center 2 is essential for interaction with DnaK and for DnaJ activity.</text>
</comment>
<evidence type="ECO:0000256" key="5">
    <source>
        <dbReference type="ARBA" id="ARBA00023186"/>
    </source>
</evidence>
<evidence type="ECO:0000256" key="8">
    <source>
        <dbReference type="HAMAP-Rule" id="MF_01152"/>
    </source>
</evidence>
<evidence type="ECO:0000313" key="13">
    <source>
        <dbReference type="Proteomes" id="UP000177362"/>
    </source>
</evidence>
<dbReference type="GO" id="GO:0005737">
    <property type="term" value="C:cytoplasm"/>
    <property type="evidence" value="ECO:0007669"/>
    <property type="project" value="UniProtKB-SubCell"/>
</dbReference>
<dbReference type="InterPro" id="IPR002939">
    <property type="entry name" value="DnaJ_C"/>
</dbReference>
<name>A0A1G2KRH2_9BACT</name>
<dbReference type="FunFam" id="2.10.230.10:FF:000002">
    <property type="entry name" value="Molecular chaperone DnaJ"/>
    <property type="match status" value="1"/>
</dbReference>
<feature type="repeat" description="CXXCXGXG motif" evidence="8">
    <location>
        <begin position="217"/>
        <end position="224"/>
    </location>
</feature>
<dbReference type="NCBIfam" id="NF008035">
    <property type="entry name" value="PRK10767.1"/>
    <property type="match status" value="1"/>
</dbReference>
<dbReference type="GO" id="GO:0051082">
    <property type="term" value="F:unfolded protein binding"/>
    <property type="evidence" value="ECO:0007669"/>
    <property type="project" value="UniProtKB-UniRule"/>
</dbReference>
<keyword evidence="3 8" id="KW-0863">Zinc-finger</keyword>
<dbReference type="SUPFAM" id="SSF46565">
    <property type="entry name" value="Chaperone J-domain"/>
    <property type="match status" value="1"/>
</dbReference>
<comment type="similarity">
    <text evidence="6 8">Belongs to the DnaJ family.</text>
</comment>
<dbReference type="CDD" id="cd06257">
    <property type="entry name" value="DnaJ"/>
    <property type="match status" value="1"/>
</dbReference>
<keyword evidence="8" id="KW-0963">Cytoplasm</keyword>
<feature type="binding site" evidence="8">
    <location>
        <position position="177"/>
    </location>
    <ligand>
        <name>Zn(2+)</name>
        <dbReference type="ChEBI" id="CHEBI:29105"/>
        <label>2</label>
    </ligand>
</feature>
<dbReference type="PANTHER" id="PTHR43096:SF10">
    <property type="entry name" value="CHAPERONE PROTEIN DNAJ A6, CHLOROPLASTIC"/>
    <property type="match status" value="1"/>
</dbReference>
<dbReference type="InterPro" id="IPR018253">
    <property type="entry name" value="DnaJ_domain_CS"/>
</dbReference>
<comment type="cofactor">
    <cofactor evidence="8">
        <name>Zn(2+)</name>
        <dbReference type="ChEBI" id="CHEBI:29105"/>
    </cofactor>
    <text evidence="8">Binds 2 Zn(2+) ions per monomer.</text>
</comment>
<feature type="binding site" evidence="8">
    <location>
        <position position="217"/>
    </location>
    <ligand>
        <name>Zn(2+)</name>
        <dbReference type="ChEBI" id="CHEBI:29105"/>
        <label>1</label>
    </ligand>
</feature>
<comment type="subcellular location">
    <subcellularLocation>
        <location evidence="8">Cytoplasm</location>
    </subcellularLocation>
</comment>
<comment type="subunit">
    <text evidence="8">Homodimer.</text>
</comment>
<gene>
    <name evidence="8" type="primary">dnaJ</name>
    <name evidence="12" type="ORF">A3C11_02460</name>
</gene>
<dbReference type="EMBL" id="MHQJ01000004">
    <property type="protein sequence ID" value="OHA01953.1"/>
    <property type="molecule type" value="Genomic_DNA"/>
</dbReference>
<keyword evidence="4 8" id="KW-0862">Zinc</keyword>
<keyword evidence="8" id="KW-0346">Stress response</keyword>
<dbReference type="InterPro" id="IPR012724">
    <property type="entry name" value="DnaJ"/>
</dbReference>
<evidence type="ECO:0000256" key="7">
    <source>
        <dbReference type="ARBA" id="ARBA00067609"/>
    </source>
</evidence>
<feature type="repeat" description="CXXCXGXG motif" evidence="8">
    <location>
        <begin position="160"/>
        <end position="167"/>
    </location>
</feature>
<dbReference type="InterPro" id="IPR001305">
    <property type="entry name" value="HSP_DnaJ_Cys-rich_dom"/>
</dbReference>
<dbReference type="PROSITE" id="PS51188">
    <property type="entry name" value="ZF_CR"/>
    <property type="match status" value="1"/>
</dbReference>
<evidence type="ECO:0000313" key="12">
    <source>
        <dbReference type="EMBL" id="OHA01953.1"/>
    </source>
</evidence>
<dbReference type="PANTHER" id="PTHR43096">
    <property type="entry name" value="DNAJ HOMOLOG 1, MITOCHONDRIAL-RELATED"/>
    <property type="match status" value="1"/>
</dbReference>
<dbReference type="InterPro" id="IPR001623">
    <property type="entry name" value="DnaJ_domain"/>
</dbReference>
<feature type="domain" description="J" evidence="10">
    <location>
        <begin position="4"/>
        <end position="66"/>
    </location>
</feature>
<dbReference type="InterPro" id="IPR008971">
    <property type="entry name" value="HSP40/DnaJ_pept-bd"/>
</dbReference>
<evidence type="ECO:0000259" key="10">
    <source>
        <dbReference type="PROSITE" id="PS50076"/>
    </source>
</evidence>
<feature type="binding site" evidence="8">
    <location>
        <position position="206"/>
    </location>
    <ligand>
        <name>Zn(2+)</name>
        <dbReference type="ChEBI" id="CHEBI:29105"/>
        <label>2</label>
    </ligand>
</feature>
<dbReference type="InterPro" id="IPR036410">
    <property type="entry name" value="HSP_DnaJ_Cys-rich_dom_sf"/>
</dbReference>
<evidence type="ECO:0000256" key="1">
    <source>
        <dbReference type="ARBA" id="ARBA00022723"/>
    </source>
</evidence>
<dbReference type="SUPFAM" id="SSF57938">
    <property type="entry name" value="DnaJ/Hsp40 cysteine-rich domain"/>
    <property type="match status" value="1"/>
</dbReference>
<evidence type="ECO:0000259" key="11">
    <source>
        <dbReference type="PROSITE" id="PS51188"/>
    </source>
</evidence>
<feature type="repeat" description="CXXCXGXG motif" evidence="8">
    <location>
        <begin position="177"/>
        <end position="184"/>
    </location>
</feature>
<dbReference type="InterPro" id="IPR036869">
    <property type="entry name" value="J_dom_sf"/>
</dbReference>
<feature type="zinc finger region" description="CR-type" evidence="9">
    <location>
        <begin position="147"/>
        <end position="229"/>
    </location>
</feature>
<sequence length="369" mass="40163">MKKDYYEILGVPRSSSLEEIKRAYRKLAHQYHPDKKAGNEEKFKEANEAYQVLGNEGKRAQYDQFGQTFDASAEPGGGFGWNDIFSGARGGEGAGDFGFNSRFGEFDLGDIFEGLFGASGAHRDTKRKRGKDIVIDITIPFEESILGGKETIEYKRTVRCARCSGTGGEPGTNIVKCATCGGKGSIQKSTRTILGSMTRVETCPRCRGAGDIPEKFCGFCGGKGLELKKESIELIIPKGTKTDDVLRLSGKGEIADAIGAPGDLFVRLRVLPHKTFKRQGDDLIMAVSIKISQAILGGHMTLEAIDGTVDLKIPEGTQSGDILRLRGRGVSESRGYGRGDLLVEVTVEVPRKLPKHLKELIEQLKQEGL</sequence>
<keyword evidence="1 8" id="KW-0479">Metal-binding</keyword>
<dbReference type="PRINTS" id="PR00625">
    <property type="entry name" value="JDOMAIN"/>
</dbReference>
<feature type="repeat" description="CXXCXGXG motif" evidence="8">
    <location>
        <begin position="203"/>
        <end position="210"/>
    </location>
</feature>
<dbReference type="Pfam" id="PF00226">
    <property type="entry name" value="DnaJ"/>
    <property type="match status" value="1"/>
</dbReference>
<evidence type="ECO:0000256" key="4">
    <source>
        <dbReference type="ARBA" id="ARBA00022833"/>
    </source>
</evidence>
<dbReference type="Pfam" id="PF00684">
    <property type="entry name" value="DnaJ_CXXCXGXG"/>
    <property type="match status" value="1"/>
</dbReference>
<feature type="binding site" evidence="8">
    <location>
        <position position="160"/>
    </location>
    <ligand>
        <name>Zn(2+)</name>
        <dbReference type="ChEBI" id="CHEBI:29105"/>
        <label>1</label>
    </ligand>
</feature>
<comment type="function">
    <text evidence="8">Participates actively in the response to hyperosmotic and heat shock by preventing the aggregation of stress-denatured proteins and by disaggregating proteins, also in an autonomous, DnaK-independent fashion. Unfolded proteins bind initially to DnaJ; upon interaction with the DnaJ-bound protein, DnaK hydrolyzes its bound ATP, resulting in the formation of a stable complex. GrpE releases ADP from DnaK; ATP binding to DnaK triggers the release of the substrate protein, thus completing the reaction cycle. Several rounds of ATP-dependent interactions between DnaJ, DnaK and GrpE are required for fully efficient folding. Also involved, together with DnaK and GrpE, in the DNA replication of plasmids through activation of initiation proteins.</text>
</comment>
<dbReference type="GO" id="GO:0009408">
    <property type="term" value="P:response to heat"/>
    <property type="evidence" value="ECO:0007669"/>
    <property type="project" value="InterPro"/>
</dbReference>
<dbReference type="FunFam" id="2.60.260.20:FF:000005">
    <property type="entry name" value="Chaperone protein dnaJ 1, mitochondrial"/>
    <property type="match status" value="1"/>
</dbReference>
<feature type="domain" description="CR-type" evidence="11">
    <location>
        <begin position="147"/>
        <end position="229"/>
    </location>
</feature>
<dbReference type="NCBIfam" id="TIGR02349">
    <property type="entry name" value="DnaJ_bact"/>
    <property type="match status" value="1"/>
</dbReference>
<dbReference type="Gene3D" id="2.60.260.20">
    <property type="entry name" value="Urease metallochaperone UreE, N-terminal domain"/>
    <property type="match status" value="2"/>
</dbReference>
<dbReference type="Gene3D" id="1.10.287.110">
    <property type="entry name" value="DnaJ domain"/>
    <property type="match status" value="1"/>
</dbReference>
<evidence type="ECO:0000256" key="3">
    <source>
        <dbReference type="ARBA" id="ARBA00022771"/>
    </source>
</evidence>
<comment type="caution">
    <text evidence="12">The sequence shown here is derived from an EMBL/GenBank/DDBJ whole genome shotgun (WGS) entry which is preliminary data.</text>
</comment>
<protein>
    <recommendedName>
        <fullName evidence="7 8">Chaperone protein DnaJ</fullName>
    </recommendedName>
</protein>
<keyword evidence="8" id="KW-0235">DNA replication</keyword>
<evidence type="ECO:0000256" key="9">
    <source>
        <dbReference type="PROSITE-ProRule" id="PRU00546"/>
    </source>
</evidence>
<dbReference type="PROSITE" id="PS50076">
    <property type="entry name" value="DNAJ_2"/>
    <property type="match status" value="1"/>
</dbReference>
<dbReference type="PROSITE" id="PS00636">
    <property type="entry name" value="DNAJ_1"/>
    <property type="match status" value="1"/>
</dbReference>